<comment type="caution">
    <text evidence="4">The sequence shown here is derived from an EMBL/GenBank/DDBJ whole genome shotgun (WGS) entry which is preliminary data.</text>
</comment>
<dbReference type="Pfam" id="PF12325">
    <property type="entry name" value="TMF_TATA_bd"/>
    <property type="match status" value="1"/>
</dbReference>
<accession>A0A1E5RYK0</accession>
<evidence type="ECO:0000313" key="4">
    <source>
        <dbReference type="EMBL" id="OEJ91803.1"/>
    </source>
</evidence>
<evidence type="ECO:0000313" key="5">
    <source>
        <dbReference type="Proteomes" id="UP000095358"/>
    </source>
</evidence>
<feature type="coiled-coil region" evidence="1">
    <location>
        <begin position="753"/>
        <end position="780"/>
    </location>
</feature>
<feature type="coiled-coil region" evidence="1">
    <location>
        <begin position="350"/>
        <end position="514"/>
    </location>
</feature>
<dbReference type="Proteomes" id="UP000095358">
    <property type="component" value="Unassembled WGS sequence"/>
</dbReference>
<keyword evidence="5" id="KW-1185">Reference proteome</keyword>
<feature type="compositionally biased region" description="Acidic residues" evidence="2">
    <location>
        <begin position="139"/>
        <end position="152"/>
    </location>
</feature>
<dbReference type="OrthoDB" id="74178at2759"/>
<evidence type="ECO:0000256" key="2">
    <source>
        <dbReference type="SAM" id="MobiDB-lite"/>
    </source>
</evidence>
<evidence type="ECO:0000259" key="3">
    <source>
        <dbReference type="Pfam" id="PF12325"/>
    </source>
</evidence>
<evidence type="ECO:0000256" key="1">
    <source>
        <dbReference type="SAM" id="Coils"/>
    </source>
</evidence>
<dbReference type="AlphaFoldDB" id="A0A1E5RYK0"/>
<feature type="region of interest" description="Disordered" evidence="2">
    <location>
        <begin position="1"/>
        <end position="57"/>
    </location>
</feature>
<dbReference type="EMBL" id="LPNN01000002">
    <property type="protein sequence ID" value="OEJ91803.1"/>
    <property type="molecule type" value="Genomic_DNA"/>
</dbReference>
<keyword evidence="1" id="KW-0175">Coiled coil</keyword>
<reference evidence="5" key="1">
    <citation type="journal article" date="2016" name="Genome Announc.">
        <title>Genome sequences of three species of Hanseniaspora isolated from spontaneous wine fermentations.</title>
        <authorList>
            <person name="Sternes P.R."/>
            <person name="Lee D."/>
            <person name="Kutyna D.R."/>
            <person name="Borneman A.R."/>
        </authorList>
    </citation>
    <scope>NUCLEOTIDE SEQUENCE [LARGE SCALE GENOMIC DNA]</scope>
    <source>
        <strain evidence="5">AWRI3580</strain>
    </source>
</reference>
<feature type="coiled-coil region" evidence="1">
    <location>
        <begin position="680"/>
        <end position="728"/>
    </location>
</feature>
<feature type="region of interest" description="Disordered" evidence="2">
    <location>
        <begin position="129"/>
        <end position="179"/>
    </location>
</feature>
<name>A0A1E5RYK0_HANUV</name>
<protein>
    <recommendedName>
        <fullName evidence="3">TATA element modulatory factor 1 TATA binding domain-containing protein</fullName>
    </recommendedName>
</protein>
<organism evidence="4 5">
    <name type="scientific">Hanseniaspora uvarum</name>
    <name type="common">Yeast</name>
    <name type="synonym">Kloeckera apiculata</name>
    <dbReference type="NCBI Taxonomy" id="29833"/>
    <lineage>
        <taxon>Eukaryota</taxon>
        <taxon>Fungi</taxon>
        <taxon>Dikarya</taxon>
        <taxon>Ascomycota</taxon>
        <taxon>Saccharomycotina</taxon>
        <taxon>Saccharomycetes</taxon>
        <taxon>Saccharomycodales</taxon>
        <taxon>Saccharomycodaceae</taxon>
        <taxon>Hanseniaspora</taxon>
    </lineage>
</organism>
<dbReference type="STRING" id="29833.A0A1E5RYK0"/>
<sequence>MSGNSKLSLEERLKLATQSGGKKKGKGKKNSGSRNVTPLGSATPEPETSVVDDVGGINEVPEVIETVEDADQVKELVEEDPKVLVIVEDINQSEELAEEVPEVIETVEDADQAKTVAEEVPTVITTAEDINQSKKVDDEVSEVDIAESEEAETSEKQEQLTQKVDEAKETKKSDLEDSKVEKVIETAEPELNINEGKEETQMISDEPPIVKESPVIELNLSKDFMLQFNLSQSYYKNLHDQEVLNSLQAAIIEKFNDLQEKNLSEIQKVNKREAKLTTQVSTLQKDKVKTDLKFEKTNNELDLTKKKLSTASTELENIKPKFEEINNEYTNVQIKLSEIEKGMSEKDQTIKALQIKLDDTTSSLNNYKLDNDSYASRESELIDEIVTLKGKHEKELAILESKIEQHKAKLEDMNLKISYDADEFFRNENITKEVETLNEKIRDQNDMWLNKYQSLSKENNEFKKVLEEIKSENEQNVSKIQSLNSEIEELVLSKTTLEDENTSMKESLTKLQNETSMRINQINKLKVDLKSANELNKVHSKQLQDVIKKNLKKIETKKALFVPGIKTPDVESIHEKEALNLQLRDEWNIENSHTNWKFLESHDDLSEDGSMASSLNFSFKSPETNNFKSFNFKNRHNNSLPSQQLLDIDEEDPLLQRKSSDAALTPSIPTDSHNANMNLVARLNNKIRSLEYDLEFYKHSKEQAAAEKIEQQRKLSEMERRLDELKTFEQVNSDLIKEKSITSQKFEYFENEIKMKNRRIMELTEDLKDMKELMHHQIQEIMSAADK</sequence>
<dbReference type="InterPro" id="IPR022091">
    <property type="entry name" value="TMF_TATA-bd"/>
</dbReference>
<feature type="compositionally biased region" description="Basic residues" evidence="2">
    <location>
        <begin position="21"/>
        <end position="31"/>
    </location>
</feature>
<gene>
    <name evidence="4" type="ORF">AWRI3580_g1064</name>
</gene>
<dbReference type="VEuPathDB" id="FungiDB:AWRI3580_g1064"/>
<feature type="compositionally biased region" description="Basic and acidic residues" evidence="2">
    <location>
        <begin position="153"/>
        <end position="179"/>
    </location>
</feature>
<feature type="domain" description="TATA element modulatory factor 1 TATA binding" evidence="3">
    <location>
        <begin position="669"/>
        <end position="780"/>
    </location>
</feature>
<proteinExistence type="predicted"/>